<protein>
    <submittedName>
        <fullName evidence="6">DegT/DnrJ/EryC1/StrS family aminotransferase</fullName>
    </submittedName>
</protein>
<accession>A0A953M0S7</accession>
<evidence type="ECO:0000256" key="2">
    <source>
        <dbReference type="ARBA" id="ARBA00037999"/>
    </source>
</evidence>
<comment type="caution">
    <text evidence="6">The sequence shown here is derived from an EMBL/GenBank/DDBJ whole genome shotgun (WGS) entry which is preliminary data.</text>
</comment>
<dbReference type="Proteomes" id="UP000705867">
    <property type="component" value="Unassembled WGS sequence"/>
</dbReference>
<evidence type="ECO:0000313" key="6">
    <source>
        <dbReference type="EMBL" id="MBZ0155595.1"/>
    </source>
</evidence>
<dbReference type="InterPro" id="IPR015424">
    <property type="entry name" value="PyrdxlP-dep_Trfase"/>
</dbReference>
<evidence type="ECO:0000256" key="4">
    <source>
        <dbReference type="PIRSR" id="PIRSR000390-2"/>
    </source>
</evidence>
<dbReference type="InterPro" id="IPR000653">
    <property type="entry name" value="DegT/StrS_aminotransferase"/>
</dbReference>
<dbReference type="GO" id="GO:0030170">
    <property type="term" value="F:pyridoxal phosphate binding"/>
    <property type="evidence" value="ECO:0007669"/>
    <property type="project" value="UniProtKB-ARBA"/>
</dbReference>
<evidence type="ECO:0000256" key="3">
    <source>
        <dbReference type="PIRSR" id="PIRSR000390-1"/>
    </source>
</evidence>
<gene>
    <name evidence="6" type="ORF">K8I29_05180</name>
</gene>
<organism evidence="6 7">
    <name type="scientific">Candidatus Nitrobium versatile</name>
    <dbReference type="NCBI Taxonomy" id="2884831"/>
    <lineage>
        <taxon>Bacteria</taxon>
        <taxon>Pseudomonadati</taxon>
        <taxon>Nitrospirota</taxon>
        <taxon>Nitrospiria</taxon>
        <taxon>Nitrospirales</taxon>
        <taxon>Nitrospiraceae</taxon>
        <taxon>Candidatus Nitrobium</taxon>
    </lineage>
</organism>
<dbReference type="SUPFAM" id="SSF53383">
    <property type="entry name" value="PLP-dependent transferases"/>
    <property type="match status" value="1"/>
</dbReference>
<evidence type="ECO:0000313" key="7">
    <source>
        <dbReference type="Proteomes" id="UP000705867"/>
    </source>
</evidence>
<dbReference type="GO" id="GO:0008483">
    <property type="term" value="F:transaminase activity"/>
    <property type="evidence" value="ECO:0007669"/>
    <property type="project" value="UniProtKB-KW"/>
</dbReference>
<feature type="modified residue" description="N6-(pyridoxal phosphate)lysine" evidence="4">
    <location>
        <position position="185"/>
    </location>
</feature>
<dbReference type="Gene3D" id="3.90.1150.10">
    <property type="entry name" value="Aspartate Aminotransferase, domain 1"/>
    <property type="match status" value="1"/>
</dbReference>
<dbReference type="AlphaFoldDB" id="A0A953M0S7"/>
<keyword evidence="1 4" id="KW-0663">Pyridoxal phosphate</keyword>
<dbReference type="EMBL" id="JAIOIV010000038">
    <property type="protein sequence ID" value="MBZ0155595.1"/>
    <property type="molecule type" value="Genomic_DNA"/>
</dbReference>
<dbReference type="CDD" id="cd00616">
    <property type="entry name" value="AHBA_syn"/>
    <property type="match status" value="1"/>
</dbReference>
<dbReference type="GO" id="GO:0000271">
    <property type="term" value="P:polysaccharide biosynthetic process"/>
    <property type="evidence" value="ECO:0007669"/>
    <property type="project" value="TreeGrafter"/>
</dbReference>
<dbReference type="PIRSF" id="PIRSF000390">
    <property type="entry name" value="PLP_StrS"/>
    <property type="match status" value="1"/>
</dbReference>
<comment type="similarity">
    <text evidence="2 5">Belongs to the DegT/DnrJ/EryC1 family.</text>
</comment>
<reference evidence="6" key="2">
    <citation type="submission" date="2021-08" db="EMBL/GenBank/DDBJ databases">
        <authorList>
            <person name="Dalcin Martins P."/>
        </authorList>
    </citation>
    <scope>NUCLEOTIDE SEQUENCE</scope>
    <source>
        <strain evidence="6">MAG_39</strain>
    </source>
</reference>
<evidence type="ECO:0000256" key="5">
    <source>
        <dbReference type="RuleBase" id="RU004508"/>
    </source>
</evidence>
<dbReference type="Pfam" id="PF01041">
    <property type="entry name" value="DegT_DnrJ_EryC1"/>
    <property type="match status" value="1"/>
</dbReference>
<dbReference type="InterPro" id="IPR015422">
    <property type="entry name" value="PyrdxlP-dep_Trfase_small"/>
</dbReference>
<dbReference type="InterPro" id="IPR015421">
    <property type="entry name" value="PyrdxlP-dep_Trfase_major"/>
</dbReference>
<feature type="active site" description="Proton acceptor" evidence="3">
    <location>
        <position position="185"/>
    </location>
</feature>
<dbReference type="FunFam" id="3.40.640.10:FF:000089">
    <property type="entry name" value="Aminotransferase, DegT/DnrJ/EryC1/StrS family"/>
    <property type="match status" value="1"/>
</dbReference>
<proteinExistence type="inferred from homology"/>
<keyword evidence="6" id="KW-0808">Transferase</keyword>
<dbReference type="Gene3D" id="3.40.640.10">
    <property type="entry name" value="Type I PLP-dependent aspartate aminotransferase-like (Major domain)"/>
    <property type="match status" value="1"/>
</dbReference>
<reference evidence="6" key="1">
    <citation type="journal article" date="2021" name="bioRxiv">
        <title>Unraveling nitrogen, sulfur and carbon metabolic pathways and microbial community transcriptional responses to substrate deprivation and toxicity stresses in a bioreactor mimicking anoxic brackish coastal sediment conditions.</title>
        <authorList>
            <person name="Martins P.D."/>
            <person name="Echeveste M.J."/>
            <person name="Arshad A."/>
            <person name="Kurth J."/>
            <person name="Ouboter H."/>
            <person name="Jetten M.S.M."/>
            <person name="Welte C.U."/>
        </authorList>
    </citation>
    <scope>NUCLEOTIDE SEQUENCE</scope>
    <source>
        <strain evidence="6">MAG_39</strain>
    </source>
</reference>
<sequence>MKPMLDLKKQYLEIKDEILYMLNEVLESSQYVLGRNVMELEQNIRKYHGMQEAIGVASGTDALHLSLRSLGIGKGDEVITTPFTFFATAEAILYVGATPVFVDIEPETYNIDRARIEEKITERTKAILPVHIFGHPADMEGIMEIARRRSLKVVEDCAQSFGASLHGKMTGSFGDTGCFSFYPSKNLGAYGDGGMIISDDSGVADGIRKLRNHGSKGGYRHECLGYNSRLDEMQAVILLVKFKRIDEYNRKRREKASLYCSLLSDVVACPHEKDGAYHVFHQYTIRSTKRDLLQQQLRENGIPSVVYYPIPLHLQEALAFMGHREGDFPVAEQAAREVLSLPIYPELDDGDIRLTAEVVHRCLKG</sequence>
<dbReference type="PANTHER" id="PTHR30244">
    <property type="entry name" value="TRANSAMINASE"/>
    <property type="match status" value="1"/>
</dbReference>
<keyword evidence="6" id="KW-0032">Aminotransferase</keyword>
<dbReference type="PANTHER" id="PTHR30244:SF36">
    <property type="entry name" value="3-OXO-GLUCOSE-6-PHOSPHATE:GLUTAMATE AMINOTRANSFERASE"/>
    <property type="match status" value="1"/>
</dbReference>
<evidence type="ECO:0000256" key="1">
    <source>
        <dbReference type="ARBA" id="ARBA00022898"/>
    </source>
</evidence>
<name>A0A953M0S7_9BACT</name>